<dbReference type="eggNOG" id="KOG4658">
    <property type="taxonomic scope" value="Eukaryota"/>
</dbReference>
<keyword evidence="2" id="KW-1185">Reference proteome</keyword>
<reference evidence="1" key="3">
    <citation type="submission" date="2015-04" db="UniProtKB">
        <authorList>
            <consortium name="EnsemblPlants"/>
        </authorList>
    </citation>
    <scope>IDENTIFICATION</scope>
</reference>
<dbReference type="SUPFAM" id="SSF52058">
    <property type="entry name" value="L domain-like"/>
    <property type="match status" value="1"/>
</dbReference>
<protein>
    <submittedName>
        <fullName evidence="1">Uncharacterized protein</fullName>
    </submittedName>
</protein>
<dbReference type="PANTHER" id="PTHR36766:SF40">
    <property type="entry name" value="DISEASE RESISTANCE PROTEIN RGA3"/>
    <property type="match status" value="1"/>
</dbReference>
<evidence type="ECO:0000313" key="1">
    <source>
        <dbReference type="EnsemblPlants" id="LPERR10G11460.1"/>
    </source>
</evidence>
<dbReference type="PANTHER" id="PTHR36766">
    <property type="entry name" value="PLANT BROAD-SPECTRUM MILDEW RESISTANCE PROTEIN RPW8"/>
    <property type="match status" value="1"/>
</dbReference>
<dbReference type="STRING" id="77586.A0A0D9XLA8"/>
<dbReference type="InterPro" id="IPR032675">
    <property type="entry name" value="LRR_dom_sf"/>
</dbReference>
<organism evidence="1 2">
    <name type="scientific">Leersia perrieri</name>
    <dbReference type="NCBI Taxonomy" id="77586"/>
    <lineage>
        <taxon>Eukaryota</taxon>
        <taxon>Viridiplantae</taxon>
        <taxon>Streptophyta</taxon>
        <taxon>Embryophyta</taxon>
        <taxon>Tracheophyta</taxon>
        <taxon>Spermatophyta</taxon>
        <taxon>Magnoliopsida</taxon>
        <taxon>Liliopsida</taxon>
        <taxon>Poales</taxon>
        <taxon>Poaceae</taxon>
        <taxon>BOP clade</taxon>
        <taxon>Oryzoideae</taxon>
        <taxon>Oryzeae</taxon>
        <taxon>Oryzinae</taxon>
        <taxon>Leersia</taxon>
    </lineage>
</organism>
<dbReference type="AlphaFoldDB" id="A0A0D9XLA8"/>
<dbReference type="HOGENOM" id="CLU_1671848_0_0_1"/>
<reference evidence="2" key="2">
    <citation type="submission" date="2013-12" db="EMBL/GenBank/DDBJ databases">
        <authorList>
            <person name="Yu Y."/>
            <person name="Lee S."/>
            <person name="de Baynast K."/>
            <person name="Wissotski M."/>
            <person name="Liu L."/>
            <person name="Talag J."/>
            <person name="Goicoechea J."/>
            <person name="Angelova A."/>
            <person name="Jetty R."/>
            <person name="Kudrna D."/>
            <person name="Golser W."/>
            <person name="Rivera L."/>
            <person name="Zhang J."/>
            <person name="Wing R."/>
        </authorList>
    </citation>
    <scope>NUCLEOTIDE SEQUENCE</scope>
</reference>
<evidence type="ECO:0000313" key="2">
    <source>
        <dbReference type="Proteomes" id="UP000032180"/>
    </source>
</evidence>
<sequence length="158" mass="17978">MALPFLCYIHHTLCKLPTIHIFPGLDRLRSMRRLEIIRCEQLVSMPEDWPPCNMSHLSSKHCPQLLQLPKGLHRLRELEDMEVVVDCEKLTFLPDMKAFTSLERLEISECGSIQSLPSTGLPKKLQFLSINNSCLLSLCCMDLGGAISSLWIDGKLMK</sequence>
<dbReference type="EnsemblPlants" id="LPERR10G11460.1">
    <property type="protein sequence ID" value="LPERR10G11460.1"/>
    <property type="gene ID" value="LPERR10G11460"/>
</dbReference>
<reference evidence="1 2" key="1">
    <citation type="submission" date="2012-08" db="EMBL/GenBank/DDBJ databases">
        <title>Oryza genome evolution.</title>
        <authorList>
            <person name="Wing R.A."/>
        </authorList>
    </citation>
    <scope>NUCLEOTIDE SEQUENCE</scope>
</reference>
<name>A0A0D9XLA8_9ORYZ</name>
<proteinExistence type="predicted"/>
<dbReference type="Gene3D" id="3.80.10.10">
    <property type="entry name" value="Ribonuclease Inhibitor"/>
    <property type="match status" value="1"/>
</dbReference>
<accession>A0A0D9XLA8</accession>
<dbReference type="Proteomes" id="UP000032180">
    <property type="component" value="Chromosome 10"/>
</dbReference>
<dbReference type="Gramene" id="LPERR10G11460.1">
    <property type="protein sequence ID" value="LPERR10G11460.1"/>
    <property type="gene ID" value="LPERR10G11460"/>
</dbReference>